<accession>A0A6V7R2D1</accession>
<evidence type="ECO:0000256" key="1">
    <source>
        <dbReference type="ARBA" id="ARBA00004651"/>
    </source>
</evidence>
<evidence type="ECO:0000256" key="2">
    <source>
        <dbReference type="ARBA" id="ARBA00008697"/>
    </source>
</evidence>
<dbReference type="AlphaFoldDB" id="A0A6V7R2D1"/>
<evidence type="ECO:0000313" key="14">
    <source>
        <dbReference type="Proteomes" id="UP000589351"/>
    </source>
</evidence>
<comment type="subcellular location">
    <subcellularLocation>
        <location evidence="1">Cell membrane</location>
        <topology evidence="1">Multi-pass membrane protein</topology>
    </subcellularLocation>
</comment>
<comment type="similarity">
    <text evidence="2">Belongs to the ABC-4 integral membrane protein family. HrtB subfamily.</text>
</comment>
<dbReference type="PANTHER" id="PTHR43738">
    <property type="entry name" value="ABC TRANSPORTER, MEMBRANE PROTEIN"/>
    <property type="match status" value="1"/>
</dbReference>
<feature type="transmembrane region" description="Helical" evidence="11">
    <location>
        <begin position="220"/>
        <end position="242"/>
    </location>
</feature>
<evidence type="ECO:0000256" key="4">
    <source>
        <dbReference type="ARBA" id="ARBA00016962"/>
    </source>
</evidence>
<keyword evidence="6" id="KW-1003">Cell membrane</keyword>
<sequence>MKMAWKEMKKFKLRYLILGFIVFLISMLTLSISGLANGLSDDNASLIKHMPDGTFYMDEEAEDNYSFSSLTTEQEDEIKNASGQETFFSIQMGELLDDDDKKFSTAYVTSEGGDYFPEVDKGEIVLDSSFEGEGFEVGDEVSNSLMEEPLTIAGFVEQQKFSHTEVGFINKEDYGEMFRADTFQIGFIDDEVDLGESLKSYNNSDFLNTIPSYSAEQMSLNMIIIFLYVISALLFAIFFYMINVQKMSTFGILKAIGVKQSSLFVMMWSQMLLITIVSLIPAIVAGLLINQFAPEGMPFFLPTETITFSAIAFIIIGFLGATLSGLQIRKAEPMQAINQGGM</sequence>
<gene>
    <name evidence="13" type="ORF">JEODO184_00178</name>
</gene>
<comment type="caution">
    <text evidence="13">The sequence shown here is derived from an EMBL/GenBank/DDBJ whole genome shotgun (WGS) entry which is preliminary data.</text>
</comment>
<evidence type="ECO:0000256" key="11">
    <source>
        <dbReference type="SAM" id="Phobius"/>
    </source>
</evidence>
<protein>
    <recommendedName>
        <fullName evidence="4">Putative hemin transport system permease protein HrtB</fullName>
    </recommendedName>
</protein>
<proteinExistence type="inferred from homology"/>
<name>A0A6V7R2D1_9STAP</name>
<keyword evidence="14" id="KW-1185">Reference proteome</keyword>
<reference evidence="13 14" key="1">
    <citation type="submission" date="2020-07" db="EMBL/GenBank/DDBJ databases">
        <authorList>
            <person name="Criscuolo A."/>
        </authorList>
    </citation>
    <scope>NUCLEOTIDE SEQUENCE [LARGE SCALE GENOMIC DNA]</scope>
    <source>
        <strain evidence="13">CIP111649</strain>
    </source>
</reference>
<feature type="transmembrane region" description="Helical" evidence="11">
    <location>
        <begin position="263"/>
        <end position="293"/>
    </location>
</feature>
<evidence type="ECO:0000256" key="5">
    <source>
        <dbReference type="ARBA" id="ARBA00022448"/>
    </source>
</evidence>
<organism evidence="13 14">
    <name type="scientific">Jeotgalicoccus meleagridis</name>
    <dbReference type="NCBI Taxonomy" id="2759181"/>
    <lineage>
        <taxon>Bacteria</taxon>
        <taxon>Bacillati</taxon>
        <taxon>Bacillota</taxon>
        <taxon>Bacilli</taxon>
        <taxon>Bacillales</taxon>
        <taxon>Staphylococcaceae</taxon>
        <taxon>Jeotgalicoccus</taxon>
    </lineage>
</organism>
<evidence type="ECO:0000256" key="3">
    <source>
        <dbReference type="ARBA" id="ARBA00011131"/>
    </source>
</evidence>
<feature type="domain" description="ABC3 transporter permease C-terminal" evidence="12">
    <location>
        <begin position="222"/>
        <end position="333"/>
    </location>
</feature>
<dbReference type="Pfam" id="PF02687">
    <property type="entry name" value="FtsX"/>
    <property type="match status" value="1"/>
</dbReference>
<dbReference type="RefSeq" id="WP_185124744.1">
    <property type="nucleotide sequence ID" value="NZ_CAJEWD010000003.1"/>
</dbReference>
<evidence type="ECO:0000313" key="13">
    <source>
        <dbReference type="EMBL" id="CAD2071248.1"/>
    </source>
</evidence>
<dbReference type="InterPro" id="IPR003838">
    <property type="entry name" value="ABC3_permease_C"/>
</dbReference>
<keyword evidence="7 11" id="KW-0812">Transmembrane</keyword>
<keyword evidence="9 11" id="KW-0472">Membrane</keyword>
<dbReference type="EMBL" id="CAJEWD010000003">
    <property type="protein sequence ID" value="CAD2071248.1"/>
    <property type="molecule type" value="Genomic_DNA"/>
</dbReference>
<evidence type="ECO:0000256" key="7">
    <source>
        <dbReference type="ARBA" id="ARBA00022692"/>
    </source>
</evidence>
<evidence type="ECO:0000256" key="8">
    <source>
        <dbReference type="ARBA" id="ARBA00022989"/>
    </source>
</evidence>
<evidence type="ECO:0000256" key="10">
    <source>
        <dbReference type="ARBA" id="ARBA00024973"/>
    </source>
</evidence>
<evidence type="ECO:0000256" key="6">
    <source>
        <dbReference type="ARBA" id="ARBA00022475"/>
    </source>
</evidence>
<evidence type="ECO:0000259" key="12">
    <source>
        <dbReference type="Pfam" id="PF02687"/>
    </source>
</evidence>
<comment type="subunit">
    <text evidence="3">The complex is composed of two ATP-binding proteins (HrtA), two transmembrane proteins (HrtB) and a solute-binding protein.</text>
</comment>
<dbReference type="PANTHER" id="PTHR43738:SF1">
    <property type="entry name" value="HEMIN TRANSPORT SYSTEM PERMEASE PROTEIN HRTB-RELATED"/>
    <property type="match status" value="1"/>
</dbReference>
<keyword evidence="5" id="KW-0813">Transport</keyword>
<evidence type="ECO:0000256" key="9">
    <source>
        <dbReference type="ARBA" id="ARBA00023136"/>
    </source>
</evidence>
<dbReference type="InterPro" id="IPR051125">
    <property type="entry name" value="ABC-4/HrtB_transporter"/>
</dbReference>
<comment type="function">
    <text evidence="10">Part of the ABC transporter complex hrt involved in hemin import. Responsible for the translocation of the substrate across the membrane.</text>
</comment>
<keyword evidence="8 11" id="KW-1133">Transmembrane helix</keyword>
<feature type="transmembrane region" description="Helical" evidence="11">
    <location>
        <begin position="305"/>
        <end position="326"/>
    </location>
</feature>
<dbReference type="GO" id="GO:0005886">
    <property type="term" value="C:plasma membrane"/>
    <property type="evidence" value="ECO:0007669"/>
    <property type="project" value="UniProtKB-SubCell"/>
</dbReference>
<dbReference type="Proteomes" id="UP000589351">
    <property type="component" value="Unassembled WGS sequence"/>
</dbReference>